<name>A0ABR6MIT7_MICEC</name>
<evidence type="ECO:0000313" key="3">
    <source>
        <dbReference type="Proteomes" id="UP000618986"/>
    </source>
</evidence>
<feature type="region of interest" description="Disordered" evidence="1">
    <location>
        <begin position="151"/>
        <end position="170"/>
    </location>
</feature>
<dbReference type="PROSITE" id="PS51257">
    <property type="entry name" value="PROKAR_LIPOPROTEIN"/>
    <property type="match status" value="1"/>
</dbReference>
<keyword evidence="3" id="KW-1185">Reference proteome</keyword>
<evidence type="ECO:0000256" key="1">
    <source>
        <dbReference type="SAM" id="MobiDB-lite"/>
    </source>
</evidence>
<dbReference type="RefSeq" id="WP_184686145.1">
    <property type="nucleotide sequence ID" value="NZ_JACHJC010000001.1"/>
</dbReference>
<sequence length="170" mass="17349">MTGHPRRAARLAASALAVAVSIGSAGCGRDEPDPARSGPLELDRLTAPAELAGLPRQDTGRDKLPPLVDGPPGLAVVINGYGEAIPPPLTLEAYYGNPVGITSVGRALQSRLGGGTAAPGAETTCHSGADGSTTCWRRADTLVVTVTARDGRSAERTRDATEQAWEAVTG</sequence>
<feature type="region of interest" description="Disordered" evidence="1">
    <location>
        <begin position="48"/>
        <end position="67"/>
    </location>
</feature>
<proteinExistence type="predicted"/>
<gene>
    <name evidence="2" type="ORF">FHU28_004101</name>
</gene>
<feature type="compositionally biased region" description="Basic and acidic residues" evidence="1">
    <location>
        <begin position="151"/>
        <end position="161"/>
    </location>
</feature>
<evidence type="ECO:0008006" key="4">
    <source>
        <dbReference type="Google" id="ProtNLM"/>
    </source>
</evidence>
<reference evidence="2 3" key="1">
    <citation type="submission" date="2020-08" db="EMBL/GenBank/DDBJ databases">
        <title>Sequencing the genomes of 1000 actinobacteria strains.</title>
        <authorList>
            <person name="Klenk H.-P."/>
        </authorList>
    </citation>
    <scope>NUCLEOTIDE SEQUENCE [LARGE SCALE GENOMIC DNA]</scope>
    <source>
        <strain evidence="2 3">DSM 43036</strain>
    </source>
</reference>
<comment type="caution">
    <text evidence="2">The sequence shown here is derived from an EMBL/GenBank/DDBJ whole genome shotgun (WGS) entry which is preliminary data.</text>
</comment>
<protein>
    <recommendedName>
        <fullName evidence="4">Lipoprotein</fullName>
    </recommendedName>
</protein>
<dbReference type="Proteomes" id="UP000618986">
    <property type="component" value="Unassembled WGS sequence"/>
</dbReference>
<dbReference type="EMBL" id="JACHJC010000001">
    <property type="protein sequence ID" value="MBB5114262.1"/>
    <property type="molecule type" value="Genomic_DNA"/>
</dbReference>
<dbReference type="GeneID" id="300294647"/>
<accession>A0ABR6MIT7</accession>
<organism evidence="2 3">
    <name type="scientific">Micromonospora echinospora</name>
    <name type="common">Micromonospora purpurea</name>
    <dbReference type="NCBI Taxonomy" id="1877"/>
    <lineage>
        <taxon>Bacteria</taxon>
        <taxon>Bacillati</taxon>
        <taxon>Actinomycetota</taxon>
        <taxon>Actinomycetes</taxon>
        <taxon>Micromonosporales</taxon>
        <taxon>Micromonosporaceae</taxon>
        <taxon>Micromonospora</taxon>
    </lineage>
</organism>
<evidence type="ECO:0000313" key="2">
    <source>
        <dbReference type="EMBL" id="MBB5114262.1"/>
    </source>
</evidence>